<evidence type="ECO:0000313" key="10">
    <source>
        <dbReference type="EMBL" id="NHN31028.1"/>
    </source>
</evidence>
<keyword evidence="3 8" id="KW-0813">Transport</keyword>
<dbReference type="Proteomes" id="UP001165962">
    <property type="component" value="Unassembled WGS sequence"/>
</dbReference>
<comment type="caution">
    <text evidence="10">The sequence shown here is derived from an EMBL/GenBank/DDBJ whole genome shotgun (WGS) entry which is preliminary data.</text>
</comment>
<evidence type="ECO:0000256" key="7">
    <source>
        <dbReference type="ARBA" id="ARBA00023136"/>
    </source>
</evidence>
<comment type="subcellular location">
    <subcellularLocation>
        <location evidence="1 8">Cell membrane</location>
        <topology evidence="1 8">Multi-pass membrane protein</topology>
    </subcellularLocation>
</comment>
<keyword evidence="5 9" id="KW-0812">Transmembrane</keyword>
<dbReference type="EMBL" id="JAAOIW010000004">
    <property type="protein sequence ID" value="NHN31028.1"/>
    <property type="molecule type" value="Genomic_DNA"/>
</dbReference>
<evidence type="ECO:0000256" key="1">
    <source>
        <dbReference type="ARBA" id="ARBA00004651"/>
    </source>
</evidence>
<organism evidence="10 11">
    <name type="scientific">Paenibacillus agricola</name>
    <dbReference type="NCBI Taxonomy" id="2716264"/>
    <lineage>
        <taxon>Bacteria</taxon>
        <taxon>Bacillati</taxon>
        <taxon>Bacillota</taxon>
        <taxon>Bacilli</taxon>
        <taxon>Bacillales</taxon>
        <taxon>Paenibacillaceae</taxon>
        <taxon>Paenibacillus</taxon>
    </lineage>
</organism>
<reference evidence="10" key="1">
    <citation type="submission" date="2020-03" db="EMBL/GenBank/DDBJ databases">
        <title>Draft sequencing of Paenibacilllus sp. S3N08.</title>
        <authorList>
            <person name="Kim D.-U."/>
        </authorList>
    </citation>
    <scope>NUCLEOTIDE SEQUENCE</scope>
    <source>
        <strain evidence="10">S3N08</strain>
    </source>
</reference>
<evidence type="ECO:0000256" key="3">
    <source>
        <dbReference type="ARBA" id="ARBA00022448"/>
    </source>
</evidence>
<feature type="transmembrane region" description="Helical" evidence="9">
    <location>
        <begin position="90"/>
        <end position="107"/>
    </location>
</feature>
<keyword evidence="4 8" id="KW-1003">Cell membrane</keyword>
<feature type="transmembrane region" description="Helical" evidence="9">
    <location>
        <begin position="43"/>
        <end position="70"/>
    </location>
</feature>
<keyword evidence="11" id="KW-1185">Reference proteome</keyword>
<dbReference type="PIRSF" id="PIRSF016661">
    <property type="entry name" value="BioY"/>
    <property type="match status" value="1"/>
</dbReference>
<keyword evidence="7 8" id="KW-0472">Membrane</keyword>
<comment type="similarity">
    <text evidence="2 8">Belongs to the BioY family.</text>
</comment>
<dbReference type="PANTHER" id="PTHR34295">
    <property type="entry name" value="BIOTIN TRANSPORTER BIOY"/>
    <property type="match status" value="1"/>
</dbReference>
<evidence type="ECO:0000256" key="6">
    <source>
        <dbReference type="ARBA" id="ARBA00022989"/>
    </source>
</evidence>
<evidence type="ECO:0000256" key="8">
    <source>
        <dbReference type="PIRNR" id="PIRNR016661"/>
    </source>
</evidence>
<dbReference type="Gene3D" id="1.10.1760.20">
    <property type="match status" value="1"/>
</dbReference>
<gene>
    <name evidence="10" type="ORF">G9U52_14405</name>
</gene>
<evidence type="ECO:0000256" key="2">
    <source>
        <dbReference type="ARBA" id="ARBA00010692"/>
    </source>
</evidence>
<accession>A0ABX0J4X2</accession>
<proteinExistence type="inferred from homology"/>
<keyword evidence="6 9" id="KW-1133">Transmembrane helix</keyword>
<sequence>MKSSAWNVRGLVYSALFAALFIVFSMLKISLGFNPVPFTLESFAIMLAGGLLGARYGFYSIFLVVVLTAIGLPLLHGQGGISLVMGRTGGFIWMFPLAAFAIGWFSSKIRGQGIIAFLLMFVVMEAFGSLLLYAGGVPWFAYIAGMSVTKAATLAAYPFILPDLLKALVASAIVLKLRKYVPSLVASKRAAADSSFSSK</sequence>
<evidence type="ECO:0000256" key="9">
    <source>
        <dbReference type="SAM" id="Phobius"/>
    </source>
</evidence>
<evidence type="ECO:0000256" key="4">
    <source>
        <dbReference type="ARBA" id="ARBA00022475"/>
    </source>
</evidence>
<dbReference type="PANTHER" id="PTHR34295:SF4">
    <property type="entry name" value="BIOTIN TRANSPORTER BIOY-RELATED"/>
    <property type="match status" value="1"/>
</dbReference>
<feature type="transmembrane region" description="Helical" evidence="9">
    <location>
        <begin position="114"/>
        <end position="134"/>
    </location>
</feature>
<dbReference type="Pfam" id="PF02632">
    <property type="entry name" value="BioY"/>
    <property type="match status" value="1"/>
</dbReference>
<dbReference type="InterPro" id="IPR003784">
    <property type="entry name" value="BioY"/>
</dbReference>
<feature type="transmembrane region" description="Helical" evidence="9">
    <location>
        <begin position="12"/>
        <end position="31"/>
    </location>
</feature>
<dbReference type="RefSeq" id="WP_166150566.1">
    <property type="nucleotide sequence ID" value="NZ_JAAOIW010000004.1"/>
</dbReference>
<evidence type="ECO:0000256" key="5">
    <source>
        <dbReference type="ARBA" id="ARBA00022692"/>
    </source>
</evidence>
<evidence type="ECO:0000313" key="11">
    <source>
        <dbReference type="Proteomes" id="UP001165962"/>
    </source>
</evidence>
<protein>
    <recommendedName>
        <fullName evidence="8">Biotin transporter</fullName>
    </recommendedName>
</protein>
<name>A0ABX0J4X2_9BACL</name>